<dbReference type="GO" id="GO:0015179">
    <property type="term" value="F:L-amino acid transmembrane transporter activity"/>
    <property type="evidence" value="ECO:0007669"/>
    <property type="project" value="TreeGrafter"/>
</dbReference>
<evidence type="ECO:0000256" key="6">
    <source>
        <dbReference type="ARBA" id="ARBA00023136"/>
    </source>
</evidence>
<evidence type="ECO:0000256" key="3">
    <source>
        <dbReference type="ARBA" id="ARBA00022692"/>
    </source>
</evidence>
<protein>
    <submittedName>
        <fullName evidence="10">Sodium-coupled neutral amino acid transporter 10</fullName>
    </submittedName>
</protein>
<evidence type="ECO:0000313" key="11">
    <source>
        <dbReference type="Proteomes" id="UP001249851"/>
    </source>
</evidence>
<feature type="compositionally biased region" description="Basic and acidic residues" evidence="7">
    <location>
        <begin position="379"/>
        <end position="426"/>
    </location>
</feature>
<feature type="transmembrane region" description="Helical" evidence="8">
    <location>
        <begin position="39"/>
        <end position="60"/>
    </location>
</feature>
<evidence type="ECO:0000256" key="4">
    <source>
        <dbReference type="ARBA" id="ARBA00022970"/>
    </source>
</evidence>
<evidence type="ECO:0000256" key="1">
    <source>
        <dbReference type="ARBA" id="ARBA00004141"/>
    </source>
</evidence>
<proteinExistence type="predicted"/>
<keyword evidence="11" id="KW-1185">Reference proteome</keyword>
<dbReference type="AlphaFoldDB" id="A0AAD9QY32"/>
<keyword evidence="4" id="KW-0029">Amino-acid transport</keyword>
<dbReference type="PANTHER" id="PTHR22950">
    <property type="entry name" value="AMINO ACID TRANSPORTER"/>
    <property type="match status" value="1"/>
</dbReference>
<dbReference type="EMBL" id="JARQWQ010000010">
    <property type="protein sequence ID" value="KAK2569457.1"/>
    <property type="molecule type" value="Genomic_DNA"/>
</dbReference>
<dbReference type="Pfam" id="PF01490">
    <property type="entry name" value="Aa_trans"/>
    <property type="match status" value="1"/>
</dbReference>
<evidence type="ECO:0000256" key="7">
    <source>
        <dbReference type="SAM" id="MobiDB-lite"/>
    </source>
</evidence>
<dbReference type="Proteomes" id="UP001249851">
    <property type="component" value="Unassembled WGS sequence"/>
</dbReference>
<feature type="region of interest" description="Disordered" evidence="7">
    <location>
        <begin position="354"/>
        <end position="460"/>
    </location>
</feature>
<feature type="transmembrane region" description="Helical" evidence="8">
    <location>
        <begin position="192"/>
        <end position="214"/>
    </location>
</feature>
<evidence type="ECO:0000256" key="2">
    <source>
        <dbReference type="ARBA" id="ARBA00022448"/>
    </source>
</evidence>
<comment type="subcellular location">
    <subcellularLocation>
        <location evidence="1">Membrane</location>
        <topology evidence="1">Multi-pass membrane protein</topology>
    </subcellularLocation>
</comment>
<keyword evidence="5 8" id="KW-1133">Transmembrane helix</keyword>
<dbReference type="PANTHER" id="PTHR22950:SF646">
    <property type="entry name" value="SODIUM-COUPLED NEUTRAL AMINO ACID TRANSPORTER 10-RELATED"/>
    <property type="match status" value="1"/>
</dbReference>
<reference evidence="10" key="1">
    <citation type="journal article" date="2023" name="G3 (Bethesda)">
        <title>Whole genome assembly and annotation of the endangered Caribbean coral Acropora cervicornis.</title>
        <authorList>
            <person name="Selwyn J.D."/>
            <person name="Vollmer S.V."/>
        </authorList>
    </citation>
    <scope>NUCLEOTIDE SEQUENCE</scope>
    <source>
        <strain evidence="10">K2</strain>
    </source>
</reference>
<keyword evidence="2" id="KW-0813">Transport</keyword>
<feature type="transmembrane region" description="Helical" evidence="8">
    <location>
        <begin position="113"/>
        <end position="136"/>
    </location>
</feature>
<sequence length="460" mass="50597">MSCYCMVSFPTKQIFWSALPEIIQWAWITDVNYWRPENLLHSLPIFALAFACQTQLFALYETLPEPSVKKMEGVVNTGLNVVAAVYFLVGLFGYICFYSVGVSGDMLNNYSNSFGSLCVKLGFVMSVIVSFPLMVYPLRTSLHSLIFQQSNNSENLPGGSGFIPQDRFTYLTVGIISVTLLLGILFPQIEFVLALTGATMGTMIAFIFPSNIYLHVVSEQTHHSRLTAKLVLVLGLVCFVTGTYTVLMAENRAENGSNQVNIHPPGIDPIQPVAGQGAIIQKPLFIPDAARQDNQTNLFAKDAKAVDIDVAKIGLEGGHALKGEDKVGNENLKAGEAKPMDVKIINDAANEGLNLKADDPVKPVEGEAKRQEPPVPHAPADKHEGDAPDELQQDKEHSKDKRQLMSNREEDQSPDHKEITLLKDSRGGIAARNVVADEFKVSNQEIEEEVKKLEQPDKVT</sequence>
<feature type="transmembrane region" description="Helical" evidence="8">
    <location>
        <begin position="81"/>
        <end position="101"/>
    </location>
</feature>
<feature type="transmembrane region" description="Helical" evidence="8">
    <location>
        <begin position="168"/>
        <end position="186"/>
    </location>
</feature>
<organism evidence="10 11">
    <name type="scientific">Acropora cervicornis</name>
    <name type="common">Staghorn coral</name>
    <dbReference type="NCBI Taxonomy" id="6130"/>
    <lineage>
        <taxon>Eukaryota</taxon>
        <taxon>Metazoa</taxon>
        <taxon>Cnidaria</taxon>
        <taxon>Anthozoa</taxon>
        <taxon>Hexacorallia</taxon>
        <taxon>Scleractinia</taxon>
        <taxon>Astrocoeniina</taxon>
        <taxon>Acroporidae</taxon>
        <taxon>Acropora</taxon>
    </lineage>
</organism>
<reference evidence="10" key="2">
    <citation type="journal article" date="2023" name="Science">
        <title>Genomic signatures of disease resistance in endangered staghorn corals.</title>
        <authorList>
            <person name="Vollmer S.V."/>
            <person name="Selwyn J.D."/>
            <person name="Despard B.A."/>
            <person name="Roesel C.L."/>
        </authorList>
    </citation>
    <scope>NUCLEOTIDE SEQUENCE</scope>
    <source>
        <strain evidence="10">K2</strain>
    </source>
</reference>
<feature type="compositionally biased region" description="Basic and acidic residues" evidence="7">
    <location>
        <begin position="449"/>
        <end position="460"/>
    </location>
</feature>
<dbReference type="GO" id="GO:0016020">
    <property type="term" value="C:membrane"/>
    <property type="evidence" value="ECO:0007669"/>
    <property type="project" value="UniProtKB-SubCell"/>
</dbReference>
<feature type="compositionally biased region" description="Basic and acidic residues" evidence="7">
    <location>
        <begin position="356"/>
        <end position="372"/>
    </location>
</feature>
<keyword evidence="3 8" id="KW-0812">Transmembrane</keyword>
<gene>
    <name evidence="10" type="ORF">P5673_006392</name>
</gene>
<name>A0AAD9QY32_ACRCE</name>
<dbReference type="InterPro" id="IPR013057">
    <property type="entry name" value="AA_transpt_TM"/>
</dbReference>
<accession>A0AAD9QY32</accession>
<feature type="transmembrane region" description="Helical" evidence="8">
    <location>
        <begin position="226"/>
        <end position="247"/>
    </location>
</feature>
<evidence type="ECO:0000256" key="5">
    <source>
        <dbReference type="ARBA" id="ARBA00022989"/>
    </source>
</evidence>
<keyword evidence="6 8" id="KW-0472">Membrane</keyword>
<comment type="caution">
    <text evidence="10">The sequence shown here is derived from an EMBL/GenBank/DDBJ whole genome shotgun (WGS) entry which is preliminary data.</text>
</comment>
<evidence type="ECO:0000313" key="10">
    <source>
        <dbReference type="EMBL" id="KAK2569457.1"/>
    </source>
</evidence>
<evidence type="ECO:0000256" key="8">
    <source>
        <dbReference type="SAM" id="Phobius"/>
    </source>
</evidence>
<feature type="domain" description="Amino acid transporter transmembrane" evidence="9">
    <location>
        <begin position="38"/>
        <end position="247"/>
    </location>
</feature>
<evidence type="ECO:0000259" key="9">
    <source>
        <dbReference type="Pfam" id="PF01490"/>
    </source>
</evidence>